<dbReference type="EMBL" id="CP120629">
    <property type="protein sequence ID" value="WEW59704.1"/>
    <property type="molecule type" value="Genomic_DNA"/>
</dbReference>
<accession>A0AAF0DK08</accession>
<protein>
    <submittedName>
        <fullName evidence="2">Uncharacterized protein</fullName>
    </submittedName>
</protein>
<proteinExistence type="predicted"/>
<sequence length="223" mass="24007">MANKTPTTTPGKNPAATAPPGKDGQCEFRDDDSLKLGIGTGVVEIELIAGVEVVVGSDVAIDVEEVVFEDDLSTLQLPLSQTYPCGQHSLPHFERGSDSLVVLTTLDGSTNTFCRCRSQVIGLMVVQSFPSGQQIRVLESSTLMHVDDFGQQKLDGSFESGHLEYFGSAHESVSLDDSSKASPRTETERAVIKSDWSAQTIVKVDRRISRAGPQILGNSKILK</sequence>
<feature type="region of interest" description="Disordered" evidence="1">
    <location>
        <begin position="1"/>
        <end position="24"/>
    </location>
</feature>
<dbReference type="Proteomes" id="UP001219355">
    <property type="component" value="Chromosome 3"/>
</dbReference>
<evidence type="ECO:0000313" key="2">
    <source>
        <dbReference type="EMBL" id="WEW59704.1"/>
    </source>
</evidence>
<name>A0AAF0DK08_9EURO</name>
<feature type="compositionally biased region" description="Low complexity" evidence="1">
    <location>
        <begin position="1"/>
        <end position="21"/>
    </location>
</feature>
<reference evidence="2" key="1">
    <citation type="submission" date="2023-03" db="EMBL/GenBank/DDBJ databases">
        <title>Emydomyces testavorans Genome Sequence.</title>
        <authorList>
            <person name="Hoyer L."/>
        </authorList>
    </citation>
    <scope>NUCLEOTIDE SEQUENCE</scope>
    <source>
        <strain evidence="2">16-2883</strain>
    </source>
</reference>
<keyword evidence="3" id="KW-1185">Reference proteome</keyword>
<dbReference type="AlphaFoldDB" id="A0AAF0DK08"/>
<evidence type="ECO:0000256" key="1">
    <source>
        <dbReference type="SAM" id="MobiDB-lite"/>
    </source>
</evidence>
<evidence type="ECO:0000313" key="3">
    <source>
        <dbReference type="Proteomes" id="UP001219355"/>
    </source>
</evidence>
<organism evidence="2 3">
    <name type="scientific">Emydomyces testavorans</name>
    <dbReference type="NCBI Taxonomy" id="2070801"/>
    <lineage>
        <taxon>Eukaryota</taxon>
        <taxon>Fungi</taxon>
        <taxon>Dikarya</taxon>
        <taxon>Ascomycota</taxon>
        <taxon>Pezizomycotina</taxon>
        <taxon>Eurotiomycetes</taxon>
        <taxon>Eurotiomycetidae</taxon>
        <taxon>Onygenales</taxon>
        <taxon>Nannizziopsiaceae</taxon>
        <taxon>Emydomyces</taxon>
    </lineage>
</organism>
<gene>
    <name evidence="2" type="ORF">PRK78_005184</name>
</gene>